<comment type="subcellular location">
    <subcellularLocation>
        <location evidence="1">Membrane</location>
        <topology evidence="1">Multi-pass membrane protein</topology>
    </subcellularLocation>
</comment>
<dbReference type="Proteomes" id="UP000182057">
    <property type="component" value="Unassembled WGS sequence"/>
</dbReference>
<dbReference type="SUPFAM" id="SSF144091">
    <property type="entry name" value="Rhomboid-like"/>
    <property type="match status" value="1"/>
</dbReference>
<evidence type="ECO:0000256" key="3">
    <source>
        <dbReference type="ARBA" id="ARBA00022692"/>
    </source>
</evidence>
<dbReference type="EMBL" id="FMMM01000078">
    <property type="protein sequence ID" value="SCQ24043.1"/>
    <property type="molecule type" value="Genomic_DNA"/>
</dbReference>
<feature type="transmembrane region" description="Helical" evidence="7">
    <location>
        <begin position="203"/>
        <end position="222"/>
    </location>
</feature>
<dbReference type="Gene3D" id="1.20.1540.10">
    <property type="entry name" value="Rhomboid-like"/>
    <property type="match status" value="1"/>
</dbReference>
<evidence type="ECO:0000256" key="5">
    <source>
        <dbReference type="ARBA" id="ARBA00022989"/>
    </source>
</evidence>
<comment type="similarity">
    <text evidence="2">Belongs to the peptidase S54 family.</text>
</comment>
<dbReference type="GeneID" id="34759589"/>
<dbReference type="Proteomes" id="UP000219259">
    <property type="component" value="Unassembled WGS sequence"/>
</dbReference>
<feature type="transmembrane region" description="Helical" evidence="7">
    <location>
        <begin position="99"/>
        <end position="119"/>
    </location>
</feature>
<evidence type="ECO:0000256" key="2">
    <source>
        <dbReference type="ARBA" id="ARBA00009045"/>
    </source>
</evidence>
<dbReference type="RefSeq" id="WP_014225893.1">
    <property type="nucleotide sequence ID" value="NZ_CAJPTF010000023.1"/>
</dbReference>
<keyword evidence="3 7" id="KW-0812">Transmembrane</keyword>
<feature type="transmembrane region" description="Helical" evidence="7">
    <location>
        <begin position="70"/>
        <end position="87"/>
    </location>
</feature>
<evidence type="ECO:0000256" key="1">
    <source>
        <dbReference type="ARBA" id="ARBA00004141"/>
    </source>
</evidence>
<dbReference type="Pfam" id="PF01694">
    <property type="entry name" value="Rhomboid"/>
    <property type="match status" value="1"/>
</dbReference>
<dbReference type="EMBL" id="NSLJ01000034">
    <property type="protein sequence ID" value="PDP42907.1"/>
    <property type="molecule type" value="Genomic_DNA"/>
</dbReference>
<name>A0A1D3UVK2_TANFO</name>
<dbReference type="GO" id="GO:0016020">
    <property type="term" value="C:membrane"/>
    <property type="evidence" value="ECO:0007669"/>
    <property type="project" value="UniProtKB-SubCell"/>
</dbReference>
<dbReference type="EC" id="3.4.21.105" evidence="10"/>
<dbReference type="AlphaFoldDB" id="A0A1D3UVK2"/>
<organism evidence="10 11">
    <name type="scientific">Tannerella forsythia</name>
    <name type="common">Bacteroides forsythus</name>
    <dbReference type="NCBI Taxonomy" id="28112"/>
    <lineage>
        <taxon>Bacteria</taxon>
        <taxon>Pseudomonadati</taxon>
        <taxon>Bacteroidota</taxon>
        <taxon>Bacteroidia</taxon>
        <taxon>Bacteroidales</taxon>
        <taxon>Tannerellaceae</taxon>
        <taxon>Tannerella</taxon>
    </lineage>
</organism>
<dbReference type="GO" id="GO:0004252">
    <property type="term" value="F:serine-type endopeptidase activity"/>
    <property type="evidence" value="ECO:0007669"/>
    <property type="project" value="InterPro"/>
</dbReference>
<accession>A0A1D3UVK2</accession>
<dbReference type="OrthoDB" id="9807874at2"/>
<gene>
    <name evidence="10" type="primary">aarA</name>
    <name evidence="9" type="ORF">CLI86_11190</name>
    <name evidence="10" type="ORF">TFUB20_02259</name>
</gene>
<feature type="transmembrane region" description="Helical" evidence="7">
    <location>
        <begin position="139"/>
        <end position="159"/>
    </location>
</feature>
<evidence type="ECO:0000259" key="8">
    <source>
        <dbReference type="Pfam" id="PF01694"/>
    </source>
</evidence>
<evidence type="ECO:0000256" key="4">
    <source>
        <dbReference type="ARBA" id="ARBA00022801"/>
    </source>
</evidence>
<dbReference type="PANTHER" id="PTHR43731:SF14">
    <property type="entry name" value="PRESENILIN-ASSOCIATED RHOMBOID-LIKE PROTEIN, MITOCHONDRIAL"/>
    <property type="match status" value="1"/>
</dbReference>
<reference evidence="10 11" key="1">
    <citation type="submission" date="2016-09" db="EMBL/GenBank/DDBJ databases">
        <authorList>
            <person name="Capua I."/>
            <person name="De Benedictis P."/>
            <person name="Joannis T."/>
            <person name="Lombin L.H."/>
            <person name="Cattoli G."/>
        </authorList>
    </citation>
    <scope>NUCLEOTIDE SEQUENCE [LARGE SCALE GENOMIC DNA]</scope>
    <source>
        <strain evidence="10 11">UB20</strain>
    </source>
</reference>
<evidence type="ECO:0000313" key="12">
    <source>
        <dbReference type="Proteomes" id="UP000219259"/>
    </source>
</evidence>
<proteinExistence type="inferred from homology"/>
<dbReference type="GO" id="GO:0006508">
    <property type="term" value="P:proteolysis"/>
    <property type="evidence" value="ECO:0007669"/>
    <property type="project" value="UniProtKB-KW"/>
</dbReference>
<dbReference type="PANTHER" id="PTHR43731">
    <property type="entry name" value="RHOMBOID PROTEASE"/>
    <property type="match status" value="1"/>
</dbReference>
<keyword evidence="6 7" id="KW-0472">Membrane</keyword>
<keyword evidence="10" id="KW-0645">Protease</keyword>
<evidence type="ECO:0000256" key="7">
    <source>
        <dbReference type="SAM" id="Phobius"/>
    </source>
</evidence>
<dbReference type="InterPro" id="IPR022764">
    <property type="entry name" value="Peptidase_S54_rhomboid_dom"/>
</dbReference>
<evidence type="ECO:0000313" key="10">
    <source>
        <dbReference type="EMBL" id="SCQ24043.1"/>
    </source>
</evidence>
<evidence type="ECO:0000313" key="11">
    <source>
        <dbReference type="Proteomes" id="UP000182057"/>
    </source>
</evidence>
<dbReference type="OMA" id="WLMIRYW"/>
<evidence type="ECO:0000256" key="6">
    <source>
        <dbReference type="ARBA" id="ARBA00023136"/>
    </source>
</evidence>
<keyword evidence="4 10" id="KW-0378">Hydrolase</keyword>
<sequence>MQNRFGSAQIIPPVTQNLIIINALCWLASLVLPKFGIDLIEWMGLHVPGTKGFKFYQLITYMFMHDTHSFGHIFFNMFAVFMFGRILEVAWGPKRFLTFYIVTGIGAALVQELTWFYRIHSLAVLNGISISQQIAMDPGISILVTIGASGAVFGILLAFGMLFPNAPLYFMFIPIPIKAKYFVIGYGLIEFFMGVSNCSNDNVAHFAHLGGMLFGFFLILYWRKKNRDHGQFFY</sequence>
<evidence type="ECO:0000313" key="9">
    <source>
        <dbReference type="EMBL" id="PDP42907.1"/>
    </source>
</evidence>
<dbReference type="InterPro" id="IPR050925">
    <property type="entry name" value="Rhomboid_protease_S54"/>
</dbReference>
<reference evidence="9 12" key="2">
    <citation type="submission" date="2017-09" db="EMBL/GenBank/DDBJ databases">
        <title>Phase variable restriction modification systems are present in the genome sequences of periodontal pathogens Prevotella intermedia, Tannerella forsythia and Porphyromonas gingivalis.</title>
        <authorList>
            <person name="Haigh R.D."/>
            <person name="Crawford L."/>
            <person name="Ralph J."/>
            <person name="Wanford J."/>
            <person name="Vartoukian S.R."/>
            <person name="Hijazib K."/>
            <person name="Wade W."/>
            <person name="Oggioni M.R."/>
        </authorList>
    </citation>
    <scope>NUCLEOTIDE SEQUENCE [LARGE SCALE GENOMIC DNA]</scope>
    <source>
        <strain evidence="9 12">WW11663</strain>
    </source>
</reference>
<feature type="domain" description="Peptidase S54 rhomboid" evidence="8">
    <location>
        <begin position="54"/>
        <end position="222"/>
    </location>
</feature>
<dbReference type="InterPro" id="IPR035952">
    <property type="entry name" value="Rhomboid-like_sf"/>
</dbReference>
<protein>
    <submittedName>
        <fullName evidence="9">DUF1751 domain-containing protein</fullName>
    </submittedName>
    <submittedName>
        <fullName evidence="10">Rhomboid protease AarA</fullName>
        <ecNumber evidence="10">3.4.21.105</ecNumber>
    </submittedName>
</protein>
<keyword evidence="5 7" id="KW-1133">Transmembrane helix</keyword>